<keyword evidence="1" id="KW-1133">Transmembrane helix</keyword>
<reference evidence="2 3" key="1">
    <citation type="submission" date="2024-01" db="EMBL/GenBank/DDBJ databases">
        <title>The complete chloroplast genome sequence of Lithospermum erythrorhizon: insights into the phylogenetic relationship among Boraginaceae species and the maternal lineages of purple gromwells.</title>
        <authorList>
            <person name="Okada T."/>
            <person name="Watanabe K."/>
        </authorList>
    </citation>
    <scope>NUCLEOTIDE SEQUENCE [LARGE SCALE GENOMIC DNA]</scope>
</reference>
<keyword evidence="3" id="KW-1185">Reference proteome</keyword>
<dbReference type="AlphaFoldDB" id="A0AAV3RVA7"/>
<protein>
    <submittedName>
        <fullName evidence="2">Uncharacterized protein</fullName>
    </submittedName>
</protein>
<keyword evidence="1" id="KW-0812">Transmembrane</keyword>
<accession>A0AAV3RVA7</accession>
<evidence type="ECO:0000313" key="2">
    <source>
        <dbReference type="EMBL" id="GAA0185334.1"/>
    </source>
</evidence>
<proteinExistence type="predicted"/>
<dbReference type="Proteomes" id="UP001454036">
    <property type="component" value="Unassembled WGS sequence"/>
</dbReference>
<name>A0AAV3RVA7_LITER</name>
<keyword evidence="1" id="KW-0472">Membrane</keyword>
<feature type="transmembrane region" description="Helical" evidence="1">
    <location>
        <begin position="58"/>
        <end position="78"/>
    </location>
</feature>
<organism evidence="2 3">
    <name type="scientific">Lithospermum erythrorhizon</name>
    <name type="common">Purple gromwell</name>
    <name type="synonym">Lithospermum officinale var. erythrorhizon</name>
    <dbReference type="NCBI Taxonomy" id="34254"/>
    <lineage>
        <taxon>Eukaryota</taxon>
        <taxon>Viridiplantae</taxon>
        <taxon>Streptophyta</taxon>
        <taxon>Embryophyta</taxon>
        <taxon>Tracheophyta</taxon>
        <taxon>Spermatophyta</taxon>
        <taxon>Magnoliopsida</taxon>
        <taxon>eudicotyledons</taxon>
        <taxon>Gunneridae</taxon>
        <taxon>Pentapetalae</taxon>
        <taxon>asterids</taxon>
        <taxon>lamiids</taxon>
        <taxon>Boraginales</taxon>
        <taxon>Boraginaceae</taxon>
        <taxon>Boraginoideae</taxon>
        <taxon>Lithospermeae</taxon>
        <taxon>Lithospermum</taxon>
    </lineage>
</organism>
<dbReference type="EMBL" id="BAABME010012619">
    <property type="protein sequence ID" value="GAA0185334.1"/>
    <property type="molecule type" value="Genomic_DNA"/>
</dbReference>
<evidence type="ECO:0000256" key="1">
    <source>
        <dbReference type="SAM" id="Phobius"/>
    </source>
</evidence>
<comment type="caution">
    <text evidence="2">The sequence shown here is derived from an EMBL/GenBank/DDBJ whole genome shotgun (WGS) entry which is preliminary data.</text>
</comment>
<sequence>MQTPVLSAFLSHPAQSSYTAEVGRYQQIHHENFRHSLHLISAICGHRVLQSLGSNHMLQGPLSSLVIFVLSALITTYLSSLQVKFKSRTAKARSVGIIIVTAAFVMILI</sequence>
<evidence type="ECO:0000313" key="3">
    <source>
        <dbReference type="Proteomes" id="UP001454036"/>
    </source>
</evidence>
<gene>
    <name evidence="2" type="ORF">LIER_32622</name>
</gene>
<feature type="transmembrane region" description="Helical" evidence="1">
    <location>
        <begin position="90"/>
        <end position="108"/>
    </location>
</feature>